<keyword evidence="3" id="KW-1185">Reference proteome</keyword>
<reference evidence="2 3" key="1">
    <citation type="submission" date="2017-03" db="EMBL/GenBank/DDBJ databases">
        <authorList>
            <person name="Afonso C.L."/>
            <person name="Miller P.J."/>
            <person name="Scott M.A."/>
            <person name="Spackman E."/>
            <person name="Goraichik I."/>
            <person name="Dimitrov K.M."/>
            <person name="Suarez D.L."/>
            <person name="Swayne D.E."/>
        </authorList>
    </citation>
    <scope>NUCLEOTIDE SEQUENCE [LARGE SCALE GENOMIC DNA]</scope>
    <source>
        <strain evidence="2 3">CECT 7023</strain>
    </source>
</reference>
<evidence type="ECO:0000313" key="2">
    <source>
        <dbReference type="EMBL" id="SLN18524.1"/>
    </source>
</evidence>
<dbReference type="InterPro" id="IPR011990">
    <property type="entry name" value="TPR-like_helical_dom_sf"/>
</dbReference>
<name>A0A1Y5RJ43_9RHOB</name>
<dbReference type="AlphaFoldDB" id="A0A1Y5RJ43"/>
<dbReference type="EMBL" id="FWFZ01000001">
    <property type="protein sequence ID" value="SLN18524.1"/>
    <property type="molecule type" value="Genomic_DNA"/>
</dbReference>
<protein>
    <submittedName>
        <fullName evidence="2">Sel1 repeat protein</fullName>
    </submittedName>
</protein>
<sequence length="767" mass="80390">MGRQETDSDNRTHTIGRRRGRLGGILAGVLAAALGLGAAGPASAQQGQDEAARLVFLAAAPGEGRPASAGDDLKVLTLDRLPEAGEAELQVLAALLRSNPVSTFVATPDGPTGARTGDLHLVLDLALAKGEADQAVSVSLGGETMPLDAFAGRLSSLVSAFNAEARQMAYLRIDDPEDLLAAALADLRGAIEPSGFAMSILMVGADPATCEGPRAPVHYAIIGGIADSDPFGDGDGDTTIAEATAYVSAALQRNVTRQEPCAARYSLILRGDDDPARAVVRAEATPIFPDMETAVYQEKFQALFLMSADEEGPIRDYLQTCTYCPSEAALSDRLREIGERQLALRLETGIWEGIRDDTDPGRITVYLENCKLCAFRDEAEALIARLEQIDATRDAEAEAFRSLAAARDLTGLRGWIADCVACLQREEAAALVSELEADTRVQAEAAALDEAVTQRNAELIEAWLQECEVCAAKGEAEAALAGLQEQAVAATACLTAAGLPQQGGPRLLSEINQMAARALCGSVLAAHPGNPLAITALGRVEQAAGNMDEARAAYEAGIEAGIAAAYGLAAHSLYAPGDGNVADYTGAEQLAREGHARGDWLSGEVLTVLYSRELIEGQGADDAFAIALRDAESGNSVAQFFTGYFYRIGAGVPQSDSDAVAWLTQSVDQGYVHANSFLAEIFEEGGEGVPQDTERAAELYWAALSAGDPTALDRLANQINDRPSAIIGAIQTRLRDVGAFSGRVDGIGGNNTASAIRVYANSVQTAN</sequence>
<proteinExistence type="predicted"/>
<keyword evidence="1" id="KW-0677">Repeat</keyword>
<dbReference type="Proteomes" id="UP000193900">
    <property type="component" value="Unassembled WGS sequence"/>
</dbReference>
<dbReference type="SMART" id="SM00671">
    <property type="entry name" value="SEL1"/>
    <property type="match status" value="2"/>
</dbReference>
<dbReference type="PANTHER" id="PTHR46430">
    <property type="entry name" value="PROTEIN SKT5-RELATED"/>
    <property type="match status" value="1"/>
</dbReference>
<evidence type="ECO:0000256" key="1">
    <source>
        <dbReference type="ARBA" id="ARBA00022737"/>
    </source>
</evidence>
<dbReference type="SUPFAM" id="SSF81901">
    <property type="entry name" value="HCP-like"/>
    <property type="match status" value="1"/>
</dbReference>
<organism evidence="2 3">
    <name type="scientific">Roseisalinus antarcticus</name>
    <dbReference type="NCBI Taxonomy" id="254357"/>
    <lineage>
        <taxon>Bacteria</taxon>
        <taxon>Pseudomonadati</taxon>
        <taxon>Pseudomonadota</taxon>
        <taxon>Alphaproteobacteria</taxon>
        <taxon>Rhodobacterales</taxon>
        <taxon>Roseobacteraceae</taxon>
        <taxon>Roseisalinus</taxon>
    </lineage>
</organism>
<dbReference type="InterPro" id="IPR051726">
    <property type="entry name" value="Chitin_Synth_Reg"/>
</dbReference>
<accession>A0A1Y5RJ43</accession>
<dbReference type="InterPro" id="IPR006597">
    <property type="entry name" value="Sel1-like"/>
</dbReference>
<evidence type="ECO:0000313" key="3">
    <source>
        <dbReference type="Proteomes" id="UP000193900"/>
    </source>
</evidence>
<dbReference type="Pfam" id="PF08238">
    <property type="entry name" value="Sel1"/>
    <property type="match status" value="2"/>
</dbReference>
<gene>
    <name evidence="2" type="ORF">ROA7023_00398</name>
</gene>
<dbReference type="Gene3D" id="1.25.40.10">
    <property type="entry name" value="Tetratricopeptide repeat domain"/>
    <property type="match status" value="1"/>
</dbReference>